<reference evidence="12" key="1">
    <citation type="submission" date="2023-05" db="EMBL/GenBank/DDBJ databases">
        <title>Nepenthes gracilis genome sequencing.</title>
        <authorList>
            <person name="Fukushima K."/>
        </authorList>
    </citation>
    <scope>NUCLEOTIDE SEQUENCE</scope>
    <source>
        <strain evidence="12">SING2019-196</strain>
    </source>
</reference>
<evidence type="ECO:0000256" key="6">
    <source>
        <dbReference type="ARBA" id="ARBA00022840"/>
    </source>
</evidence>
<name>A0AAD3XH29_NEPGR</name>
<comment type="similarity">
    <text evidence="8">Belongs to the protein kinase superfamily.</text>
</comment>
<comment type="caution">
    <text evidence="12">The sequence shown here is derived from an EMBL/GenBank/DDBJ whole genome shotgun (WGS) entry which is preliminary data.</text>
</comment>
<keyword evidence="9" id="KW-0472">Membrane</keyword>
<dbReference type="SMART" id="SM00220">
    <property type="entry name" value="S_TKc"/>
    <property type="match status" value="1"/>
</dbReference>
<evidence type="ECO:0000256" key="4">
    <source>
        <dbReference type="ARBA" id="ARBA00022741"/>
    </source>
</evidence>
<evidence type="ECO:0000259" key="11">
    <source>
        <dbReference type="PROSITE" id="PS50011"/>
    </source>
</evidence>
<evidence type="ECO:0000256" key="3">
    <source>
        <dbReference type="ARBA" id="ARBA00022729"/>
    </source>
</evidence>
<evidence type="ECO:0000256" key="10">
    <source>
        <dbReference type="SAM" id="SignalP"/>
    </source>
</evidence>
<evidence type="ECO:0000313" key="13">
    <source>
        <dbReference type="Proteomes" id="UP001279734"/>
    </source>
</evidence>
<dbReference type="GO" id="GO:0004674">
    <property type="term" value="F:protein serine/threonine kinase activity"/>
    <property type="evidence" value="ECO:0007669"/>
    <property type="project" value="UniProtKB-KW"/>
</dbReference>
<evidence type="ECO:0000256" key="9">
    <source>
        <dbReference type="SAM" id="Phobius"/>
    </source>
</evidence>
<dbReference type="Gene3D" id="3.30.200.20">
    <property type="entry name" value="Phosphorylase Kinase, domain 1"/>
    <property type="match status" value="1"/>
</dbReference>
<dbReference type="Pfam" id="PF13947">
    <property type="entry name" value="GUB_WAK_bind"/>
    <property type="match status" value="1"/>
</dbReference>
<dbReference type="GO" id="GO:0005524">
    <property type="term" value="F:ATP binding"/>
    <property type="evidence" value="ECO:0007669"/>
    <property type="project" value="UniProtKB-UniRule"/>
</dbReference>
<keyword evidence="5" id="KW-0418">Kinase</keyword>
<dbReference type="SUPFAM" id="SSF56112">
    <property type="entry name" value="Protein kinase-like (PK-like)"/>
    <property type="match status" value="1"/>
</dbReference>
<keyword evidence="9" id="KW-0812">Transmembrane</keyword>
<accession>A0AAD3XH29</accession>
<dbReference type="EMBL" id="BSYO01000005">
    <property type="protein sequence ID" value="GMH04319.1"/>
    <property type="molecule type" value="Genomic_DNA"/>
</dbReference>
<keyword evidence="3 10" id="KW-0732">Signal</keyword>
<evidence type="ECO:0000256" key="5">
    <source>
        <dbReference type="ARBA" id="ARBA00022777"/>
    </source>
</evidence>
<keyword evidence="6 7" id="KW-0067">ATP-binding</keyword>
<evidence type="ECO:0000256" key="7">
    <source>
        <dbReference type="PROSITE-ProRule" id="PRU10141"/>
    </source>
</evidence>
<keyword evidence="9" id="KW-1133">Transmembrane helix</keyword>
<comment type="subcellular location">
    <subcellularLocation>
        <location evidence="1">Membrane</location>
        <topology evidence="1">Single-pass membrane protein</topology>
    </subcellularLocation>
</comment>
<dbReference type="GO" id="GO:0030247">
    <property type="term" value="F:polysaccharide binding"/>
    <property type="evidence" value="ECO:0007669"/>
    <property type="project" value="InterPro"/>
</dbReference>
<dbReference type="PROSITE" id="PS50011">
    <property type="entry name" value="PROTEIN_KINASE_DOM"/>
    <property type="match status" value="1"/>
</dbReference>
<evidence type="ECO:0000256" key="8">
    <source>
        <dbReference type="RuleBase" id="RU000304"/>
    </source>
</evidence>
<dbReference type="GO" id="GO:0016020">
    <property type="term" value="C:membrane"/>
    <property type="evidence" value="ECO:0007669"/>
    <property type="project" value="UniProtKB-SubCell"/>
</dbReference>
<dbReference type="InterPro" id="IPR000719">
    <property type="entry name" value="Prot_kinase_dom"/>
</dbReference>
<dbReference type="Pfam" id="PF00069">
    <property type="entry name" value="Pkinase"/>
    <property type="match status" value="1"/>
</dbReference>
<feature type="signal peptide" evidence="10">
    <location>
        <begin position="1"/>
        <end position="26"/>
    </location>
</feature>
<evidence type="ECO:0000256" key="2">
    <source>
        <dbReference type="ARBA" id="ARBA00022679"/>
    </source>
</evidence>
<feature type="domain" description="Protein kinase" evidence="11">
    <location>
        <begin position="283"/>
        <end position="490"/>
    </location>
</feature>
<keyword evidence="8" id="KW-0723">Serine/threonine-protein kinase</keyword>
<dbReference type="PANTHER" id="PTHR46008:SF34">
    <property type="entry name" value="PROTEIN KINASE DOMAIN-CONTAINING PROTEIN"/>
    <property type="match status" value="1"/>
</dbReference>
<dbReference type="PROSITE" id="PS00107">
    <property type="entry name" value="PROTEIN_KINASE_ATP"/>
    <property type="match status" value="1"/>
</dbReference>
<feature type="binding site" evidence="7">
    <location>
        <position position="311"/>
    </location>
    <ligand>
        <name>ATP</name>
        <dbReference type="ChEBI" id="CHEBI:30616"/>
    </ligand>
</feature>
<dbReference type="InterPro" id="IPR017441">
    <property type="entry name" value="Protein_kinase_ATP_BS"/>
</dbReference>
<organism evidence="12 13">
    <name type="scientific">Nepenthes gracilis</name>
    <name type="common">Slender pitcher plant</name>
    <dbReference type="NCBI Taxonomy" id="150966"/>
    <lineage>
        <taxon>Eukaryota</taxon>
        <taxon>Viridiplantae</taxon>
        <taxon>Streptophyta</taxon>
        <taxon>Embryophyta</taxon>
        <taxon>Tracheophyta</taxon>
        <taxon>Spermatophyta</taxon>
        <taxon>Magnoliopsida</taxon>
        <taxon>eudicotyledons</taxon>
        <taxon>Gunneridae</taxon>
        <taxon>Pentapetalae</taxon>
        <taxon>Caryophyllales</taxon>
        <taxon>Nepenthaceae</taxon>
        <taxon>Nepenthes</taxon>
    </lineage>
</organism>
<keyword evidence="4 7" id="KW-0547">Nucleotide-binding</keyword>
<evidence type="ECO:0000313" key="12">
    <source>
        <dbReference type="EMBL" id="GMH04319.1"/>
    </source>
</evidence>
<sequence length="490" mass="54675">MAFLSPSSFFSAIIVLTLTQLQKSLCTESTSAKYETCSKAFQCGYIDNVNYPFYSQQRPDYCGRPGFFLSCDGVPAINISSQIYNVLEIDAASHYLKVAREDYSSNHCPTSLVNITIDFGLFSYASSDQNITFYYDCKSNLSTSSGIDLHHKQQHWCDWCRGRGGACGYDWDVNEFACYYAGSKSKKGIIIGSVAGIAAMVGFLLVCSFSLVLRRRKQVISHAESKDLATPPLNSSFSTIHTTHYSQSIPSYASLHSDLEKGSNYFGVQVFSHIELEEATNNFDEARKLGVGGFGAVYYGVLPDGRAVAIKRLYENHYRCVGQFMNEIEILARMCHKNLVKLYGCTSKRSRELMLVYEYIPNGTVADHLHGKFSNSGLLSWPVRLNIAIETAEALAYLHASDVIHRDVKTTNILLDNDFQVKVADFGLSRLFPNDVTHISTAPQGTPGYLDPEYFECYYLTEKSDVYSFGVILIELVSSKKAVDTTRHPA</sequence>
<dbReference type="InterPro" id="IPR008271">
    <property type="entry name" value="Ser/Thr_kinase_AS"/>
</dbReference>
<feature type="transmembrane region" description="Helical" evidence="9">
    <location>
        <begin position="189"/>
        <end position="213"/>
    </location>
</feature>
<dbReference type="Gene3D" id="1.10.510.10">
    <property type="entry name" value="Transferase(Phosphotransferase) domain 1"/>
    <property type="match status" value="1"/>
</dbReference>
<feature type="chain" id="PRO_5041910223" description="Protein kinase domain-containing protein" evidence="10">
    <location>
        <begin position="27"/>
        <end position="490"/>
    </location>
</feature>
<protein>
    <recommendedName>
        <fullName evidence="11">Protein kinase domain-containing protein</fullName>
    </recommendedName>
</protein>
<dbReference type="InterPro" id="IPR025287">
    <property type="entry name" value="WAK_GUB"/>
</dbReference>
<keyword evidence="2" id="KW-0808">Transferase</keyword>
<dbReference type="InterPro" id="IPR011009">
    <property type="entry name" value="Kinase-like_dom_sf"/>
</dbReference>
<evidence type="ECO:0000256" key="1">
    <source>
        <dbReference type="ARBA" id="ARBA00004167"/>
    </source>
</evidence>
<keyword evidence="13" id="KW-1185">Reference proteome</keyword>
<dbReference type="AlphaFoldDB" id="A0AAD3XH29"/>
<gene>
    <name evidence="12" type="ORF">Nepgr_006158</name>
</gene>
<dbReference type="Proteomes" id="UP001279734">
    <property type="component" value="Unassembled WGS sequence"/>
</dbReference>
<dbReference type="PROSITE" id="PS00108">
    <property type="entry name" value="PROTEIN_KINASE_ST"/>
    <property type="match status" value="1"/>
</dbReference>
<proteinExistence type="inferred from homology"/>
<dbReference type="PANTHER" id="PTHR46008">
    <property type="entry name" value="LEAF RUST 10 DISEASE-RESISTANCE LOCUS RECEPTOR-LIKE PROTEIN KINASE-LIKE 1.4"/>
    <property type="match status" value="1"/>
</dbReference>